<name>A0ABY8MEH0_9SPIO</name>
<evidence type="ECO:0000313" key="2">
    <source>
        <dbReference type="Proteomes" id="UP001228690"/>
    </source>
</evidence>
<dbReference type="EMBL" id="CP123443">
    <property type="protein sequence ID" value="WGK68376.1"/>
    <property type="molecule type" value="Genomic_DNA"/>
</dbReference>
<organism evidence="1 2">
    <name type="scientific">Candidatus Haliotispira prima</name>
    <dbReference type="NCBI Taxonomy" id="3034016"/>
    <lineage>
        <taxon>Bacteria</taxon>
        <taxon>Pseudomonadati</taxon>
        <taxon>Spirochaetota</taxon>
        <taxon>Spirochaetia</taxon>
        <taxon>Spirochaetales</taxon>
        <taxon>Spirochaetaceae</taxon>
        <taxon>Candidatus Haliotispira</taxon>
    </lineage>
</organism>
<keyword evidence="2" id="KW-1185">Reference proteome</keyword>
<gene>
    <name evidence="1" type="ORF">P0082_07760</name>
</gene>
<reference evidence="1 2" key="1">
    <citation type="submission" date="2023-04" db="EMBL/GenBank/DDBJ databases">
        <title>Spirochaete genome identified in red abalone sample constitutes a novel genus.</title>
        <authorList>
            <person name="Sharma S.P."/>
            <person name="Purcell C.M."/>
            <person name="Hyde J.R."/>
            <person name="Severin A.J."/>
        </authorList>
    </citation>
    <scope>NUCLEOTIDE SEQUENCE [LARGE SCALE GENOMIC DNA]</scope>
    <source>
        <strain evidence="1 2">SP-2023</strain>
    </source>
</reference>
<dbReference type="Pfam" id="PF10618">
    <property type="entry name" value="Tail_tube"/>
    <property type="match status" value="1"/>
</dbReference>
<dbReference type="RefSeq" id="WP_326926553.1">
    <property type="nucleotide sequence ID" value="NZ_CP123443.1"/>
</dbReference>
<sequence>MAKLMKVRVAHSQNIGRNIPLAEGENTFRPSGLIHNEKAGERAVDTGYTTKEHSALLKLSVQSSIDPTELSKIQNDTITVDCGSGSYVMNGAYAIGDAPEIGDGTFSLSFASPTSTKI</sequence>
<evidence type="ECO:0000313" key="1">
    <source>
        <dbReference type="EMBL" id="WGK68376.1"/>
    </source>
</evidence>
<dbReference type="InterPro" id="IPR019596">
    <property type="entry name" value="Phage_Mu_GpM_tail_tub"/>
</dbReference>
<protein>
    <submittedName>
        <fullName evidence="1">Phage tail tube protein</fullName>
    </submittedName>
</protein>
<dbReference type="Proteomes" id="UP001228690">
    <property type="component" value="Chromosome"/>
</dbReference>
<proteinExistence type="predicted"/>
<accession>A0ABY8MEH0</accession>